<keyword evidence="7" id="KW-0539">Nucleus</keyword>
<evidence type="ECO:0000313" key="13">
    <source>
        <dbReference type="Proteomes" id="UP000663836"/>
    </source>
</evidence>
<dbReference type="InterPro" id="IPR001965">
    <property type="entry name" value="Znf_PHD"/>
</dbReference>
<dbReference type="PROSITE" id="PS51183">
    <property type="entry name" value="JMJN"/>
    <property type="match status" value="1"/>
</dbReference>
<dbReference type="Gene3D" id="3.30.40.10">
    <property type="entry name" value="Zinc/RING finger domain, C3HC4 (zinc finger)"/>
    <property type="match status" value="1"/>
</dbReference>
<name>A0A818XAN6_9BILA</name>
<keyword evidence="6" id="KW-0223">Dioxygenase</keyword>
<dbReference type="SMART" id="SM00249">
    <property type="entry name" value="PHD"/>
    <property type="match status" value="2"/>
</dbReference>
<evidence type="ECO:0008006" key="14">
    <source>
        <dbReference type="Google" id="ProtNLM"/>
    </source>
</evidence>
<proteinExistence type="predicted"/>
<keyword evidence="3" id="KW-0863">Zinc-finger</keyword>
<dbReference type="PROSITE" id="PS51184">
    <property type="entry name" value="JMJC"/>
    <property type="match status" value="1"/>
</dbReference>
<reference evidence="12" key="1">
    <citation type="submission" date="2021-02" db="EMBL/GenBank/DDBJ databases">
        <authorList>
            <person name="Nowell W R."/>
        </authorList>
    </citation>
    <scope>NUCLEOTIDE SEQUENCE</scope>
</reference>
<dbReference type="GO" id="GO:0032454">
    <property type="term" value="F:histone H3K9 demethylase activity"/>
    <property type="evidence" value="ECO:0007669"/>
    <property type="project" value="TreeGrafter"/>
</dbReference>
<dbReference type="GO" id="GO:0008270">
    <property type="term" value="F:zinc ion binding"/>
    <property type="evidence" value="ECO:0007669"/>
    <property type="project" value="UniProtKB-KW"/>
</dbReference>
<dbReference type="SMART" id="SM00545">
    <property type="entry name" value="JmjN"/>
    <property type="match status" value="1"/>
</dbReference>
<dbReference type="InterPro" id="IPR013083">
    <property type="entry name" value="Znf_RING/FYVE/PHD"/>
</dbReference>
<dbReference type="Proteomes" id="UP000663836">
    <property type="component" value="Unassembled WGS sequence"/>
</dbReference>
<keyword evidence="6" id="KW-0560">Oxidoreductase</keyword>
<dbReference type="PANTHER" id="PTHR10694:SF129">
    <property type="entry name" value="LYSINE-SPECIFIC DEMETHYLASE 4B-RELATED"/>
    <property type="match status" value="1"/>
</dbReference>
<evidence type="ECO:0000256" key="7">
    <source>
        <dbReference type="ARBA" id="ARBA00023242"/>
    </source>
</evidence>
<keyword evidence="4" id="KW-0862">Zinc</keyword>
<evidence type="ECO:0000256" key="1">
    <source>
        <dbReference type="ARBA" id="ARBA00004123"/>
    </source>
</evidence>
<dbReference type="InterPro" id="IPR003349">
    <property type="entry name" value="JmjN"/>
</dbReference>
<evidence type="ECO:0000259" key="9">
    <source>
        <dbReference type="PROSITE" id="PS51183"/>
    </source>
</evidence>
<dbReference type="SUPFAM" id="SSF57903">
    <property type="entry name" value="FYVE/PHD zinc finger"/>
    <property type="match status" value="1"/>
</dbReference>
<evidence type="ECO:0000256" key="3">
    <source>
        <dbReference type="ARBA" id="ARBA00022771"/>
    </source>
</evidence>
<feature type="domain" description="JmjN" evidence="9">
    <location>
        <begin position="10"/>
        <end position="52"/>
    </location>
</feature>
<organism evidence="12 13">
    <name type="scientific">Rotaria sordida</name>
    <dbReference type="NCBI Taxonomy" id="392033"/>
    <lineage>
        <taxon>Eukaryota</taxon>
        <taxon>Metazoa</taxon>
        <taxon>Spiralia</taxon>
        <taxon>Gnathifera</taxon>
        <taxon>Rotifera</taxon>
        <taxon>Eurotatoria</taxon>
        <taxon>Bdelloidea</taxon>
        <taxon>Philodinida</taxon>
        <taxon>Philodinidae</taxon>
        <taxon>Rotaria</taxon>
    </lineage>
</organism>
<dbReference type="GO" id="GO:0010468">
    <property type="term" value="P:regulation of gene expression"/>
    <property type="evidence" value="ECO:0007669"/>
    <property type="project" value="TreeGrafter"/>
</dbReference>
<evidence type="ECO:0000259" key="10">
    <source>
        <dbReference type="PROSITE" id="PS51184"/>
    </source>
</evidence>
<protein>
    <recommendedName>
        <fullName evidence="14">[Histone H3]-trimethyl-L-lysine(9) demethylase</fullName>
    </recommendedName>
</protein>
<feature type="domain" description="JmjC" evidence="10">
    <location>
        <begin position="143"/>
        <end position="309"/>
    </location>
</feature>
<evidence type="ECO:0000256" key="5">
    <source>
        <dbReference type="ARBA" id="ARBA00022853"/>
    </source>
</evidence>
<comment type="subcellular location">
    <subcellularLocation>
        <location evidence="1">Nucleus</location>
    </subcellularLocation>
</comment>
<dbReference type="PANTHER" id="PTHR10694">
    <property type="entry name" value="LYSINE-SPECIFIC DEMETHYLASE"/>
    <property type="match status" value="1"/>
</dbReference>
<evidence type="ECO:0000256" key="2">
    <source>
        <dbReference type="ARBA" id="ARBA00022723"/>
    </source>
</evidence>
<gene>
    <name evidence="12" type="ORF">JBS370_LOCUS11645</name>
    <name evidence="11" type="ORF">ZHD862_LOCUS12933</name>
</gene>
<keyword evidence="5" id="KW-0156">Chromatin regulator</keyword>
<evidence type="ECO:0000313" key="11">
    <source>
        <dbReference type="EMBL" id="CAF1008972.1"/>
    </source>
</evidence>
<evidence type="ECO:0000256" key="6">
    <source>
        <dbReference type="ARBA" id="ARBA00022964"/>
    </source>
</evidence>
<dbReference type="GO" id="GO:0000785">
    <property type="term" value="C:chromatin"/>
    <property type="evidence" value="ECO:0007669"/>
    <property type="project" value="TreeGrafter"/>
</dbReference>
<dbReference type="SMART" id="SM00558">
    <property type="entry name" value="JmjC"/>
    <property type="match status" value="1"/>
</dbReference>
<evidence type="ECO:0000313" key="12">
    <source>
        <dbReference type="EMBL" id="CAF3734964.1"/>
    </source>
</evidence>
<accession>A0A818XAN6</accession>
<evidence type="ECO:0000256" key="8">
    <source>
        <dbReference type="SAM" id="MobiDB-lite"/>
    </source>
</evidence>
<dbReference type="InterPro" id="IPR003347">
    <property type="entry name" value="JmjC_dom"/>
</dbReference>
<dbReference type="GO" id="GO:0051864">
    <property type="term" value="F:histone H3K36 demethylase activity"/>
    <property type="evidence" value="ECO:0007669"/>
    <property type="project" value="TreeGrafter"/>
</dbReference>
<dbReference type="GO" id="GO:0005634">
    <property type="term" value="C:nucleus"/>
    <property type="evidence" value="ECO:0007669"/>
    <property type="project" value="UniProtKB-SubCell"/>
</dbReference>
<feature type="compositionally biased region" description="Basic residues" evidence="8">
    <location>
        <begin position="898"/>
        <end position="917"/>
    </location>
</feature>
<dbReference type="Gene3D" id="3.10.330.70">
    <property type="match status" value="1"/>
</dbReference>
<comment type="caution">
    <text evidence="12">The sequence shown here is derived from an EMBL/GenBank/DDBJ whole genome shotgun (WGS) entry which is preliminary data.</text>
</comment>
<feature type="compositionally biased region" description="Low complexity" evidence="8">
    <location>
        <begin position="918"/>
        <end position="930"/>
    </location>
</feature>
<dbReference type="EMBL" id="CAJOBD010000906">
    <property type="protein sequence ID" value="CAF3734964.1"/>
    <property type="molecule type" value="Genomic_DNA"/>
</dbReference>
<dbReference type="SUPFAM" id="SSF51197">
    <property type="entry name" value="Clavaminate synthase-like"/>
    <property type="match status" value="1"/>
</dbReference>
<dbReference type="InterPro" id="IPR011011">
    <property type="entry name" value="Znf_FYVE_PHD"/>
</dbReference>
<dbReference type="Gene3D" id="2.60.120.650">
    <property type="entry name" value="Cupin"/>
    <property type="match status" value="1"/>
</dbReference>
<dbReference type="EMBL" id="CAJNOT010000520">
    <property type="protein sequence ID" value="CAF1008972.1"/>
    <property type="molecule type" value="Genomic_DNA"/>
</dbReference>
<sequence>MSILTSDLQVPVFYPTYDEFENFSSYVSKIESQGAHKIGLAKIVPPKQWISRKMGYKQKEIDDTMVQNPIKQEVHGKDGFYLVYNIQQKSIKLSQFQKLASTNRYATPSSISNDIEKLEKKYWDNLTSIAPIYGADVSGSFYDKSQKVWNVSNLGTILDDLQTEYGTKIEGVNTAYLYFGMWKATFAWHTEDMDLYSINYLHFGAPKQWYVIPPSYGKIFEEFAASHFPSLARRCPAFLRHKMTIISPSILAKHSIPFSKMTQYENEFIITFPYAYHAGFNYGFNCAESTNFALERWIEYGKHSVQCACRHDTVKIGMDLFVLKYQPELYNDWCRGINVTSHPEDAQMVANNRTIIRSSPTKKQLSINNKSSKTSTDTSLTSKPFQYYYHEQISDERYACIFRNLAKFDKLKQLSKLEYPNSLIRAALCRAQFKLNKNKNKNSTKLLCLTANLVLNSSLLSNPIFFNGLKQSNKYRENILNGLWNYQIIDKNSEKIFNQWLSNQISNCAICYLFTANKYENKSLLIIRNLLMLDDLNNKLNISNDLLKCTKCYVSVHRECYEIICLALNAKITDDYDHWYCQRCTLQRESSSKMIDDRCSACLLRGGLLLNPDSSSSSSSFIHAICSIYQTYEQSSSLSSSQIKSCYYCWSFCPLNYRRILTHSFVSCNYIKCKNFFHVTCGLISGCTFQIDHDYSIINARCHLHRIPHQSSMNINNQQTSIDNIDYETTECLDHLIDDEQPQHEDDDNNDDDDDEIVAENERVPIGTRVILNDIDEQKIGRVMSNEISFHYAVDFGDGSYSHDMLAEDILDYDPSIEPITLVVGSNIRIKWTDGKIYSCKYLGRKRVLLYHIKFDNETRQMRRCEFSYDIQPPSPPLTPGQTQRDHNYSRRQPLTTSRKRQRQRKQPKKVKRKRRCVVLSSSSSSSDEF</sequence>
<dbReference type="AlphaFoldDB" id="A0A818XAN6"/>
<dbReference type="Proteomes" id="UP000663864">
    <property type="component" value="Unassembled WGS sequence"/>
</dbReference>
<evidence type="ECO:0000256" key="4">
    <source>
        <dbReference type="ARBA" id="ARBA00022833"/>
    </source>
</evidence>
<dbReference type="Pfam" id="PF02375">
    <property type="entry name" value="JmjN"/>
    <property type="match status" value="1"/>
</dbReference>
<feature type="region of interest" description="Disordered" evidence="8">
    <location>
        <begin position="869"/>
        <end position="930"/>
    </location>
</feature>
<dbReference type="Pfam" id="PF02373">
    <property type="entry name" value="JmjC"/>
    <property type="match status" value="1"/>
</dbReference>
<keyword evidence="2" id="KW-0479">Metal-binding</keyword>